<dbReference type="EMBL" id="MSCH01000003">
    <property type="protein sequence ID" value="PQJ52295.1"/>
    <property type="molecule type" value="Genomic_DNA"/>
</dbReference>
<gene>
    <name evidence="2" type="ORF">BTO11_00560</name>
</gene>
<sequence>MRSTTYFASLFASFFTSVRFISFSTAYLLILCSLSAAFTVQAAPFEDQATQREPVIMVKEYTYRASENDSKVSARRAALEQLQKAAIEEVGVHIQSSVVNHESVIQGKLKQEMQLNFKTFSQALTKTKILDEKWNGETFYIKAEIEVDPNGITNAMNGLSAKPKVNTCDANTNQVKKLRNKPASTERNKILAELAMKANFNDECNAWQYSVLNTLIYYKQYPVNGYREFLFDQLSKIKSTELLELPAKAIQYAISQSGKVTNDEWAITLKVMVSASYRSLQNLVREISSLDTKSYKEKVNDIIELVDEQKFKDKTLTKSKVTQLLIYQSFSTYNKDNEHNQFSANLYLTYADDLTDVNKTTKNVIKFYQWGHSPVERDSNELNAVELADKVMHHFLDNNDVETLPDSSKSSLYEVLRPLMNDRVKKDGVDYQYLNDLLKDYPAEFTYLVESRNMHASYKNLFLLKYNLPAVNVCKPVECTKQSRNKDLSARKQGTYLDYLVAYGSRASSAEKEIIKQFERLQALHKSGYRSRIELAFITVLSNIKSTNPKAINLMLKTLQESNKQVAEAAVDALAVIGKPAFEGMKKAYSNTNSKAQQRIIESISKMKVFDGLIEFLKTLPTPTNSSVKYALEDAIEALELRVGN</sequence>
<reference evidence="2 3" key="1">
    <citation type="submission" date="2016-12" db="EMBL/GenBank/DDBJ databases">
        <title>Diversity of luminous bacteria.</title>
        <authorList>
            <person name="Yoshizawa S."/>
            <person name="Kogure K."/>
        </authorList>
    </citation>
    <scope>NUCLEOTIDE SEQUENCE [LARGE SCALE GENOMIC DNA]</scope>
    <source>
        <strain evidence="2 3">SA4-48</strain>
    </source>
</reference>
<feature type="signal peptide" evidence="1">
    <location>
        <begin position="1"/>
        <end position="42"/>
    </location>
</feature>
<accession>A0A2S7URC8</accession>
<evidence type="ECO:0000256" key="1">
    <source>
        <dbReference type="SAM" id="SignalP"/>
    </source>
</evidence>
<dbReference type="AlphaFoldDB" id="A0A2S7URC8"/>
<dbReference type="InterPro" id="IPR016024">
    <property type="entry name" value="ARM-type_fold"/>
</dbReference>
<evidence type="ECO:0008006" key="4">
    <source>
        <dbReference type="Google" id="ProtNLM"/>
    </source>
</evidence>
<evidence type="ECO:0000313" key="2">
    <source>
        <dbReference type="EMBL" id="PQJ52295.1"/>
    </source>
</evidence>
<dbReference type="InterPro" id="IPR011989">
    <property type="entry name" value="ARM-like"/>
</dbReference>
<evidence type="ECO:0000313" key="3">
    <source>
        <dbReference type="Proteomes" id="UP000239007"/>
    </source>
</evidence>
<dbReference type="OrthoDB" id="6120455at2"/>
<dbReference type="RefSeq" id="WP_105050752.1">
    <property type="nucleotide sequence ID" value="NZ_BMYG01000005.1"/>
</dbReference>
<dbReference type="SUPFAM" id="SSF48371">
    <property type="entry name" value="ARM repeat"/>
    <property type="match status" value="1"/>
</dbReference>
<feature type="chain" id="PRO_5015741387" description="HEAT repeat domain-containing protein" evidence="1">
    <location>
        <begin position="43"/>
        <end position="645"/>
    </location>
</feature>
<keyword evidence="3" id="KW-1185">Reference proteome</keyword>
<name>A0A2S7URC8_9GAMM</name>
<dbReference type="Gene3D" id="1.25.10.10">
    <property type="entry name" value="Leucine-rich Repeat Variant"/>
    <property type="match status" value="1"/>
</dbReference>
<keyword evidence="1" id="KW-0732">Signal</keyword>
<organism evidence="2 3">
    <name type="scientific">Psychrosphaera saromensis</name>
    <dbReference type="NCBI Taxonomy" id="716813"/>
    <lineage>
        <taxon>Bacteria</taxon>
        <taxon>Pseudomonadati</taxon>
        <taxon>Pseudomonadota</taxon>
        <taxon>Gammaproteobacteria</taxon>
        <taxon>Alteromonadales</taxon>
        <taxon>Pseudoalteromonadaceae</taxon>
        <taxon>Psychrosphaera</taxon>
    </lineage>
</organism>
<protein>
    <recommendedName>
        <fullName evidence="4">HEAT repeat domain-containing protein</fullName>
    </recommendedName>
</protein>
<proteinExistence type="predicted"/>
<dbReference type="Proteomes" id="UP000239007">
    <property type="component" value="Unassembled WGS sequence"/>
</dbReference>
<comment type="caution">
    <text evidence="2">The sequence shown here is derived from an EMBL/GenBank/DDBJ whole genome shotgun (WGS) entry which is preliminary data.</text>
</comment>